<dbReference type="EMBL" id="FRAV01000019">
    <property type="protein sequence ID" value="SHL53567.1"/>
    <property type="molecule type" value="Genomic_DNA"/>
</dbReference>
<keyword evidence="3" id="KW-1185">Reference proteome</keyword>
<accession>A0A1M7BF38</accession>
<reference evidence="3" key="1">
    <citation type="submission" date="2016-11" db="EMBL/GenBank/DDBJ databases">
        <authorList>
            <person name="Varghese N."/>
            <person name="Submissions S."/>
        </authorList>
    </citation>
    <scope>NUCLEOTIDE SEQUENCE [LARGE SCALE GENOMIC DNA]</scope>
    <source>
        <strain evidence="3">DSM 26899</strain>
    </source>
</reference>
<dbReference type="STRING" id="1302687.SAMN05444267_101970"/>
<dbReference type="AlphaFoldDB" id="A0A1M7BF38"/>
<evidence type="ECO:0000256" key="1">
    <source>
        <dbReference type="SAM" id="MobiDB-lite"/>
    </source>
</evidence>
<sequence>MSHCNTFAKTGRNTKKKKTMKIGEKQINTKNQKTAVSPDKAASSVKKTKPGISSSFFQRIISLLKKEELI</sequence>
<feature type="compositionally biased region" description="Polar residues" evidence="1">
    <location>
        <begin position="26"/>
        <end position="35"/>
    </location>
</feature>
<name>A0A1M7BF38_9FLAO</name>
<proteinExistence type="predicted"/>
<gene>
    <name evidence="2" type="ORF">SAMN05444267_101970</name>
</gene>
<protein>
    <submittedName>
        <fullName evidence="2">Uncharacterized protein</fullName>
    </submittedName>
</protein>
<dbReference type="Proteomes" id="UP000184364">
    <property type="component" value="Unassembled WGS sequence"/>
</dbReference>
<evidence type="ECO:0000313" key="2">
    <source>
        <dbReference type="EMBL" id="SHL53567.1"/>
    </source>
</evidence>
<organism evidence="2 3">
    <name type="scientific">Chryseobacterium polytrichastri</name>
    <dbReference type="NCBI Taxonomy" id="1302687"/>
    <lineage>
        <taxon>Bacteria</taxon>
        <taxon>Pseudomonadati</taxon>
        <taxon>Bacteroidota</taxon>
        <taxon>Flavobacteriia</taxon>
        <taxon>Flavobacteriales</taxon>
        <taxon>Weeksellaceae</taxon>
        <taxon>Chryseobacterium group</taxon>
        <taxon>Chryseobacterium</taxon>
    </lineage>
</organism>
<feature type="region of interest" description="Disordered" evidence="1">
    <location>
        <begin position="1"/>
        <end position="47"/>
    </location>
</feature>
<evidence type="ECO:0000313" key="3">
    <source>
        <dbReference type="Proteomes" id="UP000184364"/>
    </source>
</evidence>